<reference evidence="1 2" key="1">
    <citation type="submission" date="2023-01" db="EMBL/GenBank/DDBJ databases">
        <authorList>
            <person name="Whitehead M."/>
        </authorList>
    </citation>
    <scope>NUCLEOTIDE SEQUENCE [LARGE SCALE GENOMIC DNA]</scope>
</reference>
<name>A0AAV0XNT1_9HEMI</name>
<dbReference type="EMBL" id="CARXXK010000005">
    <property type="protein sequence ID" value="CAI6369087.1"/>
    <property type="molecule type" value="Genomic_DNA"/>
</dbReference>
<evidence type="ECO:0000313" key="1">
    <source>
        <dbReference type="EMBL" id="CAI6369087.1"/>
    </source>
</evidence>
<dbReference type="AlphaFoldDB" id="A0AAV0XNT1"/>
<protein>
    <submittedName>
        <fullName evidence="1">Uncharacterized protein</fullName>
    </submittedName>
</protein>
<accession>A0AAV0XNT1</accession>
<organism evidence="1 2">
    <name type="scientific">Macrosiphum euphorbiae</name>
    <name type="common">potato aphid</name>
    <dbReference type="NCBI Taxonomy" id="13131"/>
    <lineage>
        <taxon>Eukaryota</taxon>
        <taxon>Metazoa</taxon>
        <taxon>Ecdysozoa</taxon>
        <taxon>Arthropoda</taxon>
        <taxon>Hexapoda</taxon>
        <taxon>Insecta</taxon>
        <taxon>Pterygota</taxon>
        <taxon>Neoptera</taxon>
        <taxon>Paraneoptera</taxon>
        <taxon>Hemiptera</taxon>
        <taxon>Sternorrhyncha</taxon>
        <taxon>Aphidomorpha</taxon>
        <taxon>Aphidoidea</taxon>
        <taxon>Aphididae</taxon>
        <taxon>Macrosiphini</taxon>
        <taxon>Macrosiphum</taxon>
    </lineage>
</organism>
<evidence type="ECO:0000313" key="2">
    <source>
        <dbReference type="Proteomes" id="UP001160148"/>
    </source>
</evidence>
<dbReference type="Proteomes" id="UP001160148">
    <property type="component" value="Unassembled WGS sequence"/>
</dbReference>
<proteinExistence type="predicted"/>
<sequence length="92" mass="10155">MAMAPLSTANMENTISTGAFHILAFISYAGWRTCSIWPDVQPLTMDLARVVDNVDMIVLSGPLSSGLVDTLPLPVNRGRSVRVYHRFTYTII</sequence>
<keyword evidence="2" id="KW-1185">Reference proteome</keyword>
<gene>
    <name evidence="1" type="ORF">MEUPH1_LOCUS23369</name>
</gene>
<comment type="caution">
    <text evidence="1">The sequence shown here is derived from an EMBL/GenBank/DDBJ whole genome shotgun (WGS) entry which is preliminary data.</text>
</comment>